<evidence type="ECO:0000313" key="6">
    <source>
        <dbReference type="Proteomes" id="UP000265663"/>
    </source>
</evidence>
<comment type="pathway">
    <text evidence="1">Mycotoxin biosynthesis.</text>
</comment>
<sequence>MSLESAESPSLAVTFRDEGIAILEMNRPRKRNALSQAFIDELIAALRQLDRSPTIFAVILTSSGPFCDVAGGLQRLTDQLAGADLTELAALTTAEATRLGWLKDLNDAFSGFRKPILAAVRGFAVSLMCKMLQRKHNTDSTYKLGGGFELALMCDIIFASADARFGFPEITLGTIPGAGGTQRLTKTIGKQKAMELILTGAPTSAAEMERLGVVNRVASIEEDVLEVATKMALTIASFSAPAIGLAKQAVLAAETTTLGAGLEIERALYYSSFSLEDCREGVAAFKEKRKAGVQHR</sequence>
<organism evidence="5 6">
    <name type="scientific">Pyrenophora seminiperda CCB06</name>
    <dbReference type="NCBI Taxonomy" id="1302712"/>
    <lineage>
        <taxon>Eukaryota</taxon>
        <taxon>Fungi</taxon>
        <taxon>Dikarya</taxon>
        <taxon>Ascomycota</taxon>
        <taxon>Pezizomycotina</taxon>
        <taxon>Dothideomycetes</taxon>
        <taxon>Pleosporomycetidae</taxon>
        <taxon>Pleosporales</taxon>
        <taxon>Pleosporineae</taxon>
        <taxon>Pleosporaceae</taxon>
        <taxon>Pyrenophora</taxon>
    </lineage>
</organism>
<dbReference type="PANTHER" id="PTHR11941:SF54">
    <property type="entry name" value="ENOYL-COA HYDRATASE, MITOCHONDRIAL"/>
    <property type="match status" value="1"/>
</dbReference>
<keyword evidence="6" id="KW-1185">Reference proteome</keyword>
<dbReference type="OrthoDB" id="2018133at2759"/>
<dbReference type="InterPro" id="IPR014748">
    <property type="entry name" value="Enoyl-CoA_hydra_C"/>
</dbReference>
<dbReference type="AlphaFoldDB" id="A0A3M7MJ07"/>
<evidence type="ECO:0000256" key="1">
    <source>
        <dbReference type="ARBA" id="ARBA00004685"/>
    </source>
</evidence>
<keyword evidence="4" id="KW-0456">Lyase</keyword>
<dbReference type="CDD" id="cd06558">
    <property type="entry name" value="crotonase-like"/>
    <property type="match status" value="1"/>
</dbReference>
<gene>
    <name evidence="5" type="ORF">GMOD_00003575</name>
</gene>
<comment type="similarity">
    <text evidence="2">Belongs to the enoyl-CoA hydratase/isomerase family.</text>
</comment>
<dbReference type="Proteomes" id="UP000265663">
    <property type="component" value="Unassembled WGS sequence"/>
</dbReference>
<reference evidence="5 6" key="1">
    <citation type="journal article" date="2014" name="PLoS ONE">
        <title>De novo Genome Assembly of the Fungal Plant Pathogen Pyrenophora semeniperda.</title>
        <authorList>
            <person name="Soliai M.M."/>
            <person name="Meyer S.E."/>
            <person name="Udall J.A."/>
            <person name="Elzinga D.E."/>
            <person name="Hermansen R.A."/>
            <person name="Bodily P.M."/>
            <person name="Hart A.A."/>
            <person name="Coleman C.E."/>
        </authorList>
    </citation>
    <scope>NUCLEOTIDE SEQUENCE [LARGE SCALE GENOMIC DNA]</scope>
    <source>
        <strain evidence="5 6">CCB06</strain>
        <tissue evidence="5">Mycelium</tissue>
    </source>
</reference>
<evidence type="ECO:0000313" key="5">
    <source>
        <dbReference type="EMBL" id="RMZ74525.1"/>
    </source>
</evidence>
<dbReference type="Gene3D" id="1.10.12.10">
    <property type="entry name" value="Lyase 2-enoyl-coa Hydratase, Chain A, domain 2"/>
    <property type="match status" value="1"/>
</dbReference>
<dbReference type="FunFam" id="1.10.12.10:FF:000001">
    <property type="entry name" value="Probable enoyl-CoA hydratase, mitochondrial"/>
    <property type="match status" value="1"/>
</dbReference>
<accession>A0A3M7MJ07</accession>
<dbReference type="InterPro" id="IPR029045">
    <property type="entry name" value="ClpP/crotonase-like_dom_sf"/>
</dbReference>
<protein>
    <submittedName>
        <fullName evidence="5">Enoyl-hydratase</fullName>
    </submittedName>
</protein>
<dbReference type="Pfam" id="PF00378">
    <property type="entry name" value="ECH_1"/>
    <property type="match status" value="2"/>
</dbReference>
<dbReference type="InterPro" id="IPR001753">
    <property type="entry name" value="Enoyl-CoA_hydra/iso"/>
</dbReference>
<dbReference type="GO" id="GO:0006635">
    <property type="term" value="P:fatty acid beta-oxidation"/>
    <property type="evidence" value="ECO:0007669"/>
    <property type="project" value="TreeGrafter"/>
</dbReference>
<evidence type="ECO:0000256" key="4">
    <source>
        <dbReference type="ARBA" id="ARBA00023239"/>
    </source>
</evidence>
<dbReference type="PANTHER" id="PTHR11941">
    <property type="entry name" value="ENOYL-COA HYDRATASE-RELATED"/>
    <property type="match status" value="1"/>
</dbReference>
<dbReference type="GO" id="GO:0016836">
    <property type="term" value="F:hydro-lyase activity"/>
    <property type="evidence" value="ECO:0007669"/>
    <property type="project" value="UniProtKB-ARBA"/>
</dbReference>
<evidence type="ECO:0000256" key="2">
    <source>
        <dbReference type="ARBA" id="ARBA00005254"/>
    </source>
</evidence>
<dbReference type="EMBL" id="KE747844">
    <property type="protein sequence ID" value="RMZ74525.1"/>
    <property type="molecule type" value="Genomic_DNA"/>
</dbReference>
<evidence type="ECO:0000256" key="3">
    <source>
        <dbReference type="ARBA" id="ARBA00023026"/>
    </source>
</evidence>
<name>A0A3M7MJ07_9PLEO</name>
<dbReference type="Gene3D" id="3.90.226.10">
    <property type="entry name" value="2-enoyl-CoA Hydratase, Chain A, domain 1"/>
    <property type="match status" value="1"/>
</dbReference>
<dbReference type="GO" id="GO:0005739">
    <property type="term" value="C:mitochondrion"/>
    <property type="evidence" value="ECO:0007669"/>
    <property type="project" value="TreeGrafter"/>
</dbReference>
<proteinExistence type="inferred from homology"/>
<keyword evidence="3" id="KW-0843">Virulence</keyword>
<dbReference type="SUPFAM" id="SSF52096">
    <property type="entry name" value="ClpP/crotonase"/>
    <property type="match status" value="1"/>
</dbReference>